<dbReference type="KEGG" id="ccl:Clocl_1894"/>
<dbReference type="Proteomes" id="UP000005435">
    <property type="component" value="Chromosome"/>
</dbReference>
<dbReference type="Pfam" id="PF13365">
    <property type="entry name" value="Trypsin_2"/>
    <property type="match status" value="1"/>
</dbReference>
<evidence type="ECO:0008006" key="4">
    <source>
        <dbReference type="Google" id="ProtNLM"/>
    </source>
</evidence>
<reference evidence="2 3" key="2">
    <citation type="journal article" date="2012" name="Stand. Genomic Sci.">
        <title>Complete Genome Sequence of Clostridium clariflavum DSM 19732.</title>
        <authorList>
            <person name="Izquierdo J.A."/>
            <person name="Goodwin L."/>
            <person name="Davenport K.W."/>
            <person name="Teshima H."/>
            <person name="Bruce D."/>
            <person name="Detter C."/>
            <person name="Tapia R."/>
            <person name="Han S."/>
            <person name="Land M."/>
            <person name="Hauser L."/>
            <person name="Jeffries C.D."/>
            <person name="Han J."/>
            <person name="Pitluck S."/>
            <person name="Nolan M."/>
            <person name="Chen A."/>
            <person name="Huntemann M."/>
            <person name="Mavromatis K."/>
            <person name="Mikhailova N."/>
            <person name="Liolios K."/>
            <person name="Woyke T."/>
            <person name="Lynd L.R."/>
        </authorList>
    </citation>
    <scope>NUCLEOTIDE SEQUENCE [LARGE SCALE GENOMIC DNA]</scope>
    <source>
        <strain evidence="3">DSM 19732 / NBRC 101661 / EBR45</strain>
    </source>
</reference>
<dbReference type="RefSeq" id="WP_014255084.1">
    <property type="nucleotide sequence ID" value="NC_016627.1"/>
</dbReference>
<dbReference type="InterPro" id="IPR009003">
    <property type="entry name" value="Peptidase_S1_PA"/>
</dbReference>
<dbReference type="EMBL" id="CP003065">
    <property type="protein sequence ID" value="AEV68499.1"/>
    <property type="molecule type" value="Genomic_DNA"/>
</dbReference>
<protein>
    <recommendedName>
        <fullName evidence="4">Trypsin-like peptidase domain-containing protein</fullName>
    </recommendedName>
</protein>
<gene>
    <name evidence="2" type="ordered locus">Clocl_1894</name>
</gene>
<dbReference type="PROSITE" id="PS51257">
    <property type="entry name" value="PROKAR_LIPOPROTEIN"/>
    <property type="match status" value="1"/>
</dbReference>
<keyword evidence="3" id="KW-1185">Reference proteome</keyword>
<feature type="signal peptide" evidence="1">
    <location>
        <begin position="1"/>
        <end position="26"/>
    </location>
</feature>
<name>G8LUW9_ACECE</name>
<organism evidence="2 3">
    <name type="scientific">Acetivibrio clariflavus (strain DSM 19732 / NBRC 101661 / EBR45)</name>
    <name type="common">Clostridium clariflavum</name>
    <dbReference type="NCBI Taxonomy" id="720554"/>
    <lineage>
        <taxon>Bacteria</taxon>
        <taxon>Bacillati</taxon>
        <taxon>Bacillota</taxon>
        <taxon>Clostridia</taxon>
        <taxon>Eubacteriales</taxon>
        <taxon>Oscillospiraceae</taxon>
        <taxon>Acetivibrio</taxon>
    </lineage>
</organism>
<sequence length="244" mass="26677" precursor="true">MPIKKSIFIFTLLSLLILTSCSPASISSSTPPELLDNTILRPEFELKDVTFAAGTAFAIEMDDENVSLVLTAYHLFGEAGGLKEEIPSERMPDVFQTAIFTDAYTDEYCGECDKVLKIKDADSIPNVDKDLVAFYFGENLDANKLKLSSKLPKKGETVWLAAPTIYSVEPRLHKATVKSASNKRLTFEYEEKDIELTATSGAPILNSAGEVVGLNVGGGQQYGKTIGVTNPCTSIRKRLKEALR</sequence>
<dbReference type="eggNOG" id="COG0265">
    <property type="taxonomic scope" value="Bacteria"/>
</dbReference>
<evidence type="ECO:0000256" key="1">
    <source>
        <dbReference type="SAM" id="SignalP"/>
    </source>
</evidence>
<evidence type="ECO:0000313" key="3">
    <source>
        <dbReference type="Proteomes" id="UP000005435"/>
    </source>
</evidence>
<accession>G8LUW9</accession>
<keyword evidence="1" id="KW-0732">Signal</keyword>
<evidence type="ECO:0000313" key="2">
    <source>
        <dbReference type="EMBL" id="AEV68499.1"/>
    </source>
</evidence>
<dbReference type="AlphaFoldDB" id="G8LUW9"/>
<dbReference type="STRING" id="720554.Clocl_1894"/>
<dbReference type="HOGENOM" id="CLU_1136495_0_0_9"/>
<reference evidence="3" key="1">
    <citation type="submission" date="2011-12" db="EMBL/GenBank/DDBJ databases">
        <title>Complete sequence of Clostridium clariflavum DSM 19732.</title>
        <authorList>
            <consortium name="US DOE Joint Genome Institute"/>
            <person name="Lucas S."/>
            <person name="Han J."/>
            <person name="Lapidus A."/>
            <person name="Cheng J.-F."/>
            <person name="Goodwin L."/>
            <person name="Pitluck S."/>
            <person name="Peters L."/>
            <person name="Teshima H."/>
            <person name="Detter J.C."/>
            <person name="Han C."/>
            <person name="Tapia R."/>
            <person name="Land M."/>
            <person name="Hauser L."/>
            <person name="Kyrpides N."/>
            <person name="Ivanova N."/>
            <person name="Pagani I."/>
            <person name="Kitzmiller T."/>
            <person name="Lynd L."/>
            <person name="Izquierdo J."/>
            <person name="Woyke T."/>
        </authorList>
    </citation>
    <scope>NUCLEOTIDE SEQUENCE [LARGE SCALE GENOMIC DNA]</scope>
    <source>
        <strain evidence="3">DSM 19732 / NBRC 101661 / EBR45</strain>
    </source>
</reference>
<proteinExistence type="predicted"/>
<feature type="chain" id="PRO_5003511517" description="Trypsin-like peptidase domain-containing protein" evidence="1">
    <location>
        <begin position="27"/>
        <end position="244"/>
    </location>
</feature>
<dbReference type="SUPFAM" id="SSF50494">
    <property type="entry name" value="Trypsin-like serine proteases"/>
    <property type="match status" value="1"/>
</dbReference>